<evidence type="ECO:0000256" key="3">
    <source>
        <dbReference type="ARBA" id="ARBA00023136"/>
    </source>
</evidence>
<reference evidence="6" key="2">
    <citation type="journal article" date="2020" name="Nat. Commun.">
        <title>Large-scale genome sequencing of mycorrhizal fungi provides insights into the early evolution of symbiotic traits.</title>
        <authorList>
            <person name="Miyauchi S."/>
            <person name="Kiss E."/>
            <person name="Kuo A."/>
            <person name="Drula E."/>
            <person name="Kohler A."/>
            <person name="Sanchez-Garcia M."/>
            <person name="Morin E."/>
            <person name="Andreopoulos B."/>
            <person name="Barry K.W."/>
            <person name="Bonito G."/>
            <person name="Buee M."/>
            <person name="Carver A."/>
            <person name="Chen C."/>
            <person name="Cichocki N."/>
            <person name="Clum A."/>
            <person name="Culley D."/>
            <person name="Crous P.W."/>
            <person name="Fauchery L."/>
            <person name="Girlanda M."/>
            <person name="Hayes R.D."/>
            <person name="Keri Z."/>
            <person name="LaButti K."/>
            <person name="Lipzen A."/>
            <person name="Lombard V."/>
            <person name="Magnuson J."/>
            <person name="Maillard F."/>
            <person name="Murat C."/>
            <person name="Nolan M."/>
            <person name="Ohm R.A."/>
            <person name="Pangilinan J."/>
            <person name="Pereira M.F."/>
            <person name="Perotto S."/>
            <person name="Peter M."/>
            <person name="Pfister S."/>
            <person name="Riley R."/>
            <person name="Sitrit Y."/>
            <person name="Stielow J.B."/>
            <person name="Szollosi G."/>
            <person name="Zifcakova L."/>
            <person name="Stursova M."/>
            <person name="Spatafora J.W."/>
            <person name="Tedersoo L."/>
            <person name="Vaario L.M."/>
            <person name="Yamada A."/>
            <person name="Yan M."/>
            <person name="Wang P."/>
            <person name="Xu J."/>
            <person name="Bruns T."/>
            <person name="Baldrian P."/>
            <person name="Vilgalys R."/>
            <person name="Dunand C."/>
            <person name="Henrissat B."/>
            <person name="Grigoriev I.V."/>
            <person name="Hibbett D."/>
            <person name="Nagy L.G."/>
            <person name="Martin F.M."/>
        </authorList>
    </citation>
    <scope>NUCLEOTIDE SEQUENCE</scope>
    <source>
        <strain evidence="6">Prilba</strain>
    </source>
</reference>
<reference evidence="6" key="1">
    <citation type="submission" date="2019-10" db="EMBL/GenBank/DDBJ databases">
        <authorList>
            <consortium name="DOE Joint Genome Institute"/>
            <person name="Kuo A."/>
            <person name="Miyauchi S."/>
            <person name="Kiss E."/>
            <person name="Drula E."/>
            <person name="Kohler A."/>
            <person name="Sanchez-Garcia M."/>
            <person name="Andreopoulos B."/>
            <person name="Barry K.W."/>
            <person name="Bonito G."/>
            <person name="Buee M."/>
            <person name="Carver A."/>
            <person name="Chen C."/>
            <person name="Cichocki N."/>
            <person name="Clum A."/>
            <person name="Culley D."/>
            <person name="Crous P.W."/>
            <person name="Fauchery L."/>
            <person name="Girlanda M."/>
            <person name="Hayes R."/>
            <person name="Keri Z."/>
            <person name="LaButti K."/>
            <person name="Lipzen A."/>
            <person name="Lombard V."/>
            <person name="Magnuson J."/>
            <person name="Maillard F."/>
            <person name="Morin E."/>
            <person name="Murat C."/>
            <person name="Nolan M."/>
            <person name="Ohm R."/>
            <person name="Pangilinan J."/>
            <person name="Pereira M."/>
            <person name="Perotto S."/>
            <person name="Peter M."/>
            <person name="Riley R."/>
            <person name="Sitrit Y."/>
            <person name="Stielow B."/>
            <person name="Szollosi G."/>
            <person name="Zifcakova L."/>
            <person name="Stursova M."/>
            <person name="Spatafora J.W."/>
            <person name="Tedersoo L."/>
            <person name="Vaario L.-M."/>
            <person name="Yamada A."/>
            <person name="Yan M."/>
            <person name="Wang P."/>
            <person name="Xu J."/>
            <person name="Bruns T."/>
            <person name="Baldrian P."/>
            <person name="Vilgalys R."/>
            <person name="Henrissat B."/>
            <person name="Grigoriev I.V."/>
            <person name="Hibbett D."/>
            <person name="Nagy L.G."/>
            <person name="Martin F.M."/>
        </authorList>
    </citation>
    <scope>NUCLEOTIDE SEQUENCE</scope>
    <source>
        <strain evidence="6">Prilba</strain>
    </source>
</reference>
<feature type="domain" description="GAT" evidence="5">
    <location>
        <begin position="329"/>
        <end position="397"/>
    </location>
</feature>
<evidence type="ECO:0000256" key="4">
    <source>
        <dbReference type="SAM" id="MobiDB-lite"/>
    </source>
</evidence>
<keyword evidence="3" id="KW-0472">Membrane</keyword>
<gene>
    <name evidence="6" type="ORF">DFH94DRAFT_693048</name>
</gene>
<comment type="caution">
    <text evidence="6">The sequence shown here is derived from an EMBL/GenBank/DDBJ whole genome shotgun (WGS) entry which is preliminary data.</text>
</comment>
<dbReference type="GO" id="GO:0043130">
    <property type="term" value="F:ubiquitin binding"/>
    <property type="evidence" value="ECO:0007669"/>
    <property type="project" value="InterPro"/>
</dbReference>
<comment type="subcellular location">
    <subcellularLocation>
        <location evidence="2">Endosome membrane</location>
    </subcellularLocation>
    <subcellularLocation>
        <location evidence="1">Membrane</location>
        <topology evidence="1">Peripheral membrane protein</topology>
    </subcellularLocation>
</comment>
<evidence type="ECO:0000256" key="2">
    <source>
        <dbReference type="ARBA" id="ARBA00004608"/>
    </source>
</evidence>
<dbReference type="InterPro" id="IPR036028">
    <property type="entry name" value="SH3-like_dom_sf"/>
</dbReference>
<sequence length="461" mass="50865">MAPLPVSAHQSLSDSDSLRNYSHDDISLTGCDYPPLHTNDPDAIESIKSHFKKGSTSRRSISNSSAHTPAASLHKDLFGLSSISHNCRSPSFSDHKSFYFLEKSTFGFRNQSQCTISTTQTQSNPSRTSPQKQKFRSLSLSSAEDGAQESSLLFTPIYSWAIDPTLITNPSPSPVDAVPSPPPLYDDLFNSDSQLFGTMGVSTADKPSTRPAYFHPRPTSLTDSDTTSQSSHSLVNLKSTPSAAGVHAVTRVRDLRSFDPIEVNELASEERDIIRVVNPEYNQRWGQLNGRTGNLSADYVELEPLPEPTPPELPAETQQEAAMLSQAANVDLLLTMLHTLDPAKENLFDNEEIQELYGSCMSIRLKIVKLIDMYGRKRADLVSMNERFVKAHTIYERKIEAGSAAKTTLPGRFVGLPRCARDHEGGGVKATDDIYFEPGIQPYESTTRVFTETGECLSLRM</sequence>
<dbReference type="Pfam" id="PF03127">
    <property type="entry name" value="GAT"/>
    <property type="match status" value="1"/>
</dbReference>
<feature type="compositionally biased region" description="Polar residues" evidence="4">
    <location>
        <begin position="124"/>
        <end position="142"/>
    </location>
</feature>
<dbReference type="GO" id="GO:0016020">
    <property type="term" value="C:membrane"/>
    <property type="evidence" value="ECO:0007669"/>
    <property type="project" value="UniProtKB-SubCell"/>
</dbReference>
<dbReference type="SUPFAM" id="SSF89009">
    <property type="entry name" value="GAT-like domain"/>
    <property type="match status" value="1"/>
</dbReference>
<dbReference type="InterPro" id="IPR004152">
    <property type="entry name" value="GAT_dom"/>
</dbReference>
<dbReference type="SUPFAM" id="SSF50044">
    <property type="entry name" value="SH3-domain"/>
    <property type="match status" value="1"/>
</dbReference>
<dbReference type="GO" id="GO:0043328">
    <property type="term" value="P:protein transport to vacuole involved in ubiquitin-dependent protein catabolic process via the multivesicular body sorting pathway"/>
    <property type="evidence" value="ECO:0007669"/>
    <property type="project" value="TreeGrafter"/>
</dbReference>
<dbReference type="GO" id="GO:0033565">
    <property type="term" value="C:ESCRT-0 complex"/>
    <property type="evidence" value="ECO:0007669"/>
    <property type="project" value="TreeGrafter"/>
</dbReference>
<proteinExistence type="predicted"/>
<dbReference type="Proteomes" id="UP000759537">
    <property type="component" value="Unassembled WGS sequence"/>
</dbReference>
<keyword evidence="7" id="KW-1185">Reference proteome</keyword>
<dbReference type="GO" id="GO:0035091">
    <property type="term" value="F:phosphatidylinositol binding"/>
    <property type="evidence" value="ECO:0007669"/>
    <property type="project" value="InterPro"/>
</dbReference>
<dbReference type="OrthoDB" id="10255964at2759"/>
<dbReference type="PANTHER" id="PTHR45929">
    <property type="entry name" value="JAK PATHWAY SIGNAL TRANSDUCTION ADAPTOR MOLECULE"/>
    <property type="match status" value="1"/>
</dbReference>
<feature type="region of interest" description="Disordered" evidence="4">
    <location>
        <begin position="116"/>
        <end position="142"/>
    </location>
</feature>
<dbReference type="EMBL" id="WHVB01000009">
    <property type="protein sequence ID" value="KAF8479593.1"/>
    <property type="molecule type" value="Genomic_DNA"/>
</dbReference>
<protein>
    <recommendedName>
        <fullName evidence="5">GAT domain-containing protein</fullName>
    </recommendedName>
</protein>
<accession>A0A9P5MVG0</accession>
<dbReference type="PANTHER" id="PTHR45929:SF3">
    <property type="entry name" value="JAK PATHWAY SIGNAL TRANSDUCTION ADAPTOR MOLECULE"/>
    <property type="match status" value="1"/>
</dbReference>
<evidence type="ECO:0000256" key="1">
    <source>
        <dbReference type="ARBA" id="ARBA00004170"/>
    </source>
</evidence>
<name>A0A9P5MVG0_9AGAM</name>
<evidence type="ECO:0000313" key="6">
    <source>
        <dbReference type="EMBL" id="KAF8479593.1"/>
    </source>
</evidence>
<feature type="compositionally biased region" description="Low complexity" evidence="4">
    <location>
        <begin position="219"/>
        <end position="234"/>
    </location>
</feature>
<evidence type="ECO:0000259" key="5">
    <source>
        <dbReference type="Pfam" id="PF03127"/>
    </source>
</evidence>
<organism evidence="6 7">
    <name type="scientific">Russula ochroleuca</name>
    <dbReference type="NCBI Taxonomy" id="152965"/>
    <lineage>
        <taxon>Eukaryota</taxon>
        <taxon>Fungi</taxon>
        <taxon>Dikarya</taxon>
        <taxon>Basidiomycota</taxon>
        <taxon>Agaricomycotina</taxon>
        <taxon>Agaricomycetes</taxon>
        <taxon>Russulales</taxon>
        <taxon>Russulaceae</taxon>
        <taxon>Russula</taxon>
    </lineage>
</organism>
<dbReference type="Gene3D" id="1.20.5.1940">
    <property type="match status" value="1"/>
</dbReference>
<feature type="region of interest" description="Disordered" evidence="4">
    <location>
        <begin position="200"/>
        <end position="236"/>
    </location>
</feature>
<dbReference type="InterPro" id="IPR050670">
    <property type="entry name" value="STAM"/>
</dbReference>
<evidence type="ECO:0000313" key="7">
    <source>
        <dbReference type="Proteomes" id="UP000759537"/>
    </source>
</evidence>
<dbReference type="AlphaFoldDB" id="A0A9P5MVG0"/>